<name>A0A7C4Y4Z5_9BACT</name>
<dbReference type="SUPFAM" id="SSF50193">
    <property type="entry name" value="Ribosomal protein L14"/>
    <property type="match status" value="1"/>
</dbReference>
<keyword evidence="1 3" id="KW-0689">Ribosomal protein</keyword>
<keyword evidence="3 5" id="KW-0699">rRNA-binding</keyword>
<comment type="caution">
    <text evidence="6">The sequence shown here is derived from an EMBL/GenBank/DDBJ whole genome shotgun (WGS) entry which is preliminary data.</text>
</comment>
<dbReference type="CDD" id="cd00337">
    <property type="entry name" value="Ribosomal_uL14"/>
    <property type="match status" value="1"/>
</dbReference>
<reference evidence="6" key="1">
    <citation type="journal article" date="2020" name="mSystems">
        <title>Genome- and Community-Level Interaction Insights into Carbon Utilization and Element Cycling Functions of Hydrothermarchaeota in Hydrothermal Sediment.</title>
        <authorList>
            <person name="Zhou Z."/>
            <person name="Liu Y."/>
            <person name="Xu W."/>
            <person name="Pan J."/>
            <person name="Luo Z.H."/>
            <person name="Li M."/>
        </authorList>
    </citation>
    <scope>NUCLEOTIDE SEQUENCE [LARGE SCALE GENOMIC DNA]</scope>
    <source>
        <strain evidence="6">SpSt-794</strain>
    </source>
</reference>
<evidence type="ECO:0000256" key="2">
    <source>
        <dbReference type="ARBA" id="ARBA00023274"/>
    </source>
</evidence>
<dbReference type="SMART" id="SM01374">
    <property type="entry name" value="Ribosomal_L14"/>
    <property type="match status" value="1"/>
</dbReference>
<evidence type="ECO:0000313" key="6">
    <source>
        <dbReference type="EMBL" id="HGW59942.1"/>
    </source>
</evidence>
<evidence type="ECO:0000256" key="4">
    <source>
        <dbReference type="RuleBase" id="RU003949"/>
    </source>
</evidence>
<comment type="function">
    <text evidence="3 5">Binds to 23S rRNA. Forms part of two intersubunit bridges in the 70S ribosome.</text>
</comment>
<sequence length="122" mass="13173">MVRQYSRLVCADNTGVKEVSIITVLDVGHRATGTVGDRIVATVKKAVPNSAIPKGSVVKAVIVRTKYPLKREDGSIIRFDDNACVILDTEGNPKGTRVFGPVAREIRKKGYVKIASLAPEVL</sequence>
<comment type="subunit">
    <text evidence="3">Part of the 50S ribosomal subunit. Forms a cluster with proteins L3 and L19. In the 70S ribosome, L14 and L19 interact and together make contacts with the 16S rRNA in bridges B5 and B8.</text>
</comment>
<dbReference type="PANTHER" id="PTHR11761">
    <property type="entry name" value="50S/60S RIBOSOMAL PROTEIN L14/L23"/>
    <property type="match status" value="1"/>
</dbReference>
<dbReference type="GO" id="GO:0006412">
    <property type="term" value="P:translation"/>
    <property type="evidence" value="ECO:0007669"/>
    <property type="project" value="UniProtKB-UniRule"/>
</dbReference>
<accession>A0A7C4Y4Z5</accession>
<evidence type="ECO:0000256" key="3">
    <source>
        <dbReference type="HAMAP-Rule" id="MF_01367"/>
    </source>
</evidence>
<evidence type="ECO:0000256" key="5">
    <source>
        <dbReference type="RuleBase" id="RU003950"/>
    </source>
</evidence>
<proteinExistence type="inferred from homology"/>
<dbReference type="GO" id="GO:0070180">
    <property type="term" value="F:large ribosomal subunit rRNA binding"/>
    <property type="evidence" value="ECO:0007669"/>
    <property type="project" value="TreeGrafter"/>
</dbReference>
<dbReference type="Pfam" id="PF00238">
    <property type="entry name" value="Ribosomal_L14"/>
    <property type="match status" value="1"/>
</dbReference>
<organism evidence="6">
    <name type="scientific">Caldisericum exile</name>
    <dbReference type="NCBI Taxonomy" id="693075"/>
    <lineage>
        <taxon>Bacteria</taxon>
        <taxon>Pseudomonadati</taxon>
        <taxon>Caldisericota/Cryosericota group</taxon>
        <taxon>Caldisericota</taxon>
        <taxon>Caldisericia</taxon>
        <taxon>Caldisericales</taxon>
        <taxon>Caldisericaceae</taxon>
        <taxon>Caldisericum</taxon>
    </lineage>
</organism>
<keyword evidence="2 3" id="KW-0687">Ribonucleoprotein</keyword>
<dbReference type="HAMAP" id="MF_01367">
    <property type="entry name" value="Ribosomal_uL14"/>
    <property type="match status" value="1"/>
</dbReference>
<protein>
    <recommendedName>
        <fullName evidence="3">Large ribosomal subunit protein uL14</fullName>
    </recommendedName>
</protein>
<dbReference type="InterPro" id="IPR005745">
    <property type="entry name" value="Ribosomal_uL14_bac-type"/>
</dbReference>
<dbReference type="InterPro" id="IPR019972">
    <property type="entry name" value="Ribosomal_uL14_CS"/>
</dbReference>
<dbReference type="GO" id="GO:0022625">
    <property type="term" value="C:cytosolic large ribosomal subunit"/>
    <property type="evidence" value="ECO:0007669"/>
    <property type="project" value="TreeGrafter"/>
</dbReference>
<dbReference type="PANTHER" id="PTHR11761:SF3">
    <property type="entry name" value="LARGE RIBOSOMAL SUBUNIT PROTEIN UL14M"/>
    <property type="match status" value="1"/>
</dbReference>
<comment type="similarity">
    <text evidence="3 4">Belongs to the universal ribosomal protein uL14 family.</text>
</comment>
<dbReference type="Gene3D" id="2.40.150.20">
    <property type="entry name" value="Ribosomal protein L14"/>
    <property type="match status" value="1"/>
</dbReference>
<gene>
    <name evidence="3" type="primary">rplN</name>
    <name evidence="6" type="ORF">ENV82_00645</name>
</gene>
<dbReference type="NCBIfam" id="TIGR01067">
    <property type="entry name" value="rplN_bact"/>
    <property type="match status" value="1"/>
</dbReference>
<dbReference type="EMBL" id="DTHV01000019">
    <property type="protein sequence ID" value="HGW59942.1"/>
    <property type="molecule type" value="Genomic_DNA"/>
</dbReference>
<dbReference type="AlphaFoldDB" id="A0A7C4Y4Z5"/>
<dbReference type="InterPro" id="IPR000218">
    <property type="entry name" value="Ribosomal_uL14"/>
</dbReference>
<dbReference type="PROSITE" id="PS00049">
    <property type="entry name" value="RIBOSOMAL_L14"/>
    <property type="match status" value="1"/>
</dbReference>
<evidence type="ECO:0000256" key="1">
    <source>
        <dbReference type="ARBA" id="ARBA00022980"/>
    </source>
</evidence>
<dbReference type="GO" id="GO:0003735">
    <property type="term" value="F:structural constituent of ribosome"/>
    <property type="evidence" value="ECO:0007669"/>
    <property type="project" value="InterPro"/>
</dbReference>
<dbReference type="InterPro" id="IPR036853">
    <property type="entry name" value="Ribosomal_uL14_sf"/>
</dbReference>
<keyword evidence="3 5" id="KW-0694">RNA-binding</keyword>